<evidence type="ECO:0000256" key="1">
    <source>
        <dbReference type="ARBA" id="ARBA00022679"/>
    </source>
</evidence>
<dbReference type="STRING" id="5888.A0DI84"/>
<dbReference type="InterPro" id="IPR000719">
    <property type="entry name" value="Prot_kinase_dom"/>
</dbReference>
<dbReference type="InterPro" id="IPR045269">
    <property type="entry name" value="Atg1-like"/>
</dbReference>
<accession>A0DI84</accession>
<keyword evidence="3" id="KW-0418">Kinase</keyword>
<dbReference type="GO" id="GO:0005776">
    <property type="term" value="C:autophagosome"/>
    <property type="evidence" value="ECO:0000318"/>
    <property type="project" value="GO_Central"/>
</dbReference>
<dbReference type="GO" id="GO:0010506">
    <property type="term" value="P:regulation of autophagy"/>
    <property type="evidence" value="ECO:0000318"/>
    <property type="project" value="GO_Central"/>
</dbReference>
<dbReference type="Proteomes" id="UP000000600">
    <property type="component" value="Unassembled WGS sequence"/>
</dbReference>
<organism evidence="7 8">
    <name type="scientific">Paramecium tetraurelia</name>
    <dbReference type="NCBI Taxonomy" id="5888"/>
    <lineage>
        <taxon>Eukaryota</taxon>
        <taxon>Sar</taxon>
        <taxon>Alveolata</taxon>
        <taxon>Ciliophora</taxon>
        <taxon>Intramacronucleata</taxon>
        <taxon>Oligohymenophorea</taxon>
        <taxon>Peniculida</taxon>
        <taxon>Parameciidae</taxon>
        <taxon>Paramecium</taxon>
    </lineage>
</organism>
<dbReference type="SMART" id="SM00220">
    <property type="entry name" value="S_TKc"/>
    <property type="match status" value="1"/>
</dbReference>
<dbReference type="PROSITE" id="PS00107">
    <property type="entry name" value="PROTEIN_KINASE_ATP"/>
    <property type="match status" value="1"/>
</dbReference>
<evidence type="ECO:0000313" key="8">
    <source>
        <dbReference type="Proteomes" id="UP000000600"/>
    </source>
</evidence>
<dbReference type="GO" id="GO:0005829">
    <property type="term" value="C:cytosol"/>
    <property type="evidence" value="ECO:0000318"/>
    <property type="project" value="GO_Central"/>
</dbReference>
<gene>
    <name evidence="7" type="ORF">GSPATT00017122001</name>
</gene>
<name>A0DI84_PARTE</name>
<dbReference type="Pfam" id="PF00069">
    <property type="entry name" value="Pkinase"/>
    <property type="match status" value="1"/>
</dbReference>
<evidence type="ECO:0000256" key="4">
    <source>
        <dbReference type="ARBA" id="ARBA00022840"/>
    </source>
</evidence>
<dbReference type="GeneID" id="5035933"/>
<evidence type="ECO:0000259" key="6">
    <source>
        <dbReference type="PROSITE" id="PS50011"/>
    </source>
</evidence>
<dbReference type="GO" id="GO:0005737">
    <property type="term" value="C:cytoplasm"/>
    <property type="evidence" value="ECO:0000318"/>
    <property type="project" value="GO_Central"/>
</dbReference>
<keyword evidence="2 5" id="KW-0547">Nucleotide-binding</keyword>
<dbReference type="PROSITE" id="PS00108">
    <property type="entry name" value="PROTEIN_KINASE_ST"/>
    <property type="match status" value="1"/>
</dbReference>
<dbReference type="PANTHER" id="PTHR24348">
    <property type="entry name" value="SERINE/THREONINE-PROTEIN KINASE UNC-51-RELATED"/>
    <property type="match status" value="1"/>
</dbReference>
<dbReference type="SUPFAM" id="SSF56112">
    <property type="entry name" value="Protein kinase-like (PK-like)"/>
    <property type="match status" value="1"/>
</dbReference>
<proteinExistence type="predicted"/>
<evidence type="ECO:0000313" key="7">
    <source>
        <dbReference type="EMBL" id="CAK82751.1"/>
    </source>
</evidence>
<protein>
    <recommendedName>
        <fullName evidence="6">Protein kinase domain-containing protein</fullName>
    </recommendedName>
</protein>
<reference evidence="7 8" key="1">
    <citation type="journal article" date="2006" name="Nature">
        <title>Global trends of whole-genome duplications revealed by the ciliate Paramecium tetraurelia.</title>
        <authorList>
            <consortium name="Genoscope"/>
            <person name="Aury J.-M."/>
            <person name="Jaillon O."/>
            <person name="Duret L."/>
            <person name="Noel B."/>
            <person name="Jubin C."/>
            <person name="Porcel B.M."/>
            <person name="Segurens B."/>
            <person name="Daubin V."/>
            <person name="Anthouard V."/>
            <person name="Aiach N."/>
            <person name="Arnaiz O."/>
            <person name="Billaut A."/>
            <person name="Beisson J."/>
            <person name="Blanc I."/>
            <person name="Bouhouche K."/>
            <person name="Camara F."/>
            <person name="Duharcourt S."/>
            <person name="Guigo R."/>
            <person name="Gogendeau D."/>
            <person name="Katinka M."/>
            <person name="Keller A.-M."/>
            <person name="Kissmehl R."/>
            <person name="Klotz C."/>
            <person name="Koll F."/>
            <person name="Le Moue A."/>
            <person name="Lepere C."/>
            <person name="Malinsky S."/>
            <person name="Nowacki M."/>
            <person name="Nowak J.K."/>
            <person name="Plattner H."/>
            <person name="Poulain J."/>
            <person name="Ruiz F."/>
            <person name="Serrano V."/>
            <person name="Zagulski M."/>
            <person name="Dessen P."/>
            <person name="Betermier M."/>
            <person name="Weissenbach J."/>
            <person name="Scarpelli C."/>
            <person name="Schachter V."/>
            <person name="Sperling L."/>
            <person name="Meyer E."/>
            <person name="Cohen J."/>
            <person name="Wincker P."/>
        </authorList>
    </citation>
    <scope>NUCLEOTIDE SEQUENCE [LARGE SCALE GENOMIC DNA]</scope>
    <source>
        <strain evidence="7 8">Stock d4-2</strain>
    </source>
</reference>
<feature type="domain" description="Protein kinase" evidence="6">
    <location>
        <begin position="16"/>
        <end position="269"/>
    </location>
</feature>
<keyword evidence="8" id="KW-1185">Reference proteome</keyword>
<keyword evidence="4 5" id="KW-0067">ATP-binding</keyword>
<dbReference type="GO" id="GO:0005524">
    <property type="term" value="F:ATP binding"/>
    <property type="evidence" value="ECO:0007669"/>
    <property type="project" value="UniProtKB-UniRule"/>
</dbReference>
<sequence length="533" mass="63591">MNNYDYTRNIQNKYVINLRKLLGQGSYAEVHLGYYYQNEKQQVAIKSFDKKSRRLKEVQKYINRERQNQLQLQSPYVVKMIDFVEDEDYFYFILEYCEQGNLQNKINTSTLTHEQVFDIFYQIVQGYKEIRNKQIVHRDLKPENILFSNGIAKIGDFGFSKLLDELDQNIPQSNLGTPLYVAPEVMDGNYSSKADIWSLGVILYKMLYGKTPLEMQPKRRSSLQWQVYYPEAITIPKTYLNLLQRMLIQDPKERIEWEDIFQVVDQIFYEQNLLRSQIRHSTEVREISALLQDNNTKVKSIFNYFLYISDIIKFIRQLMKEVQEISQIVSLSTEQQLSYSVITQKYMVNELKYYIDVLQGKNMFWIQILPADFKLFKESDKYDQTLQNFQSNYQQMNEPYNKAKKNYEQFQQSSIRMSTDHTNQILTQVQFKLPNNIVALSSDQNDQAFGQVFNQIYHNIIEHIRMKLNIQAIQDKDKKTLRKILIKLLYTLQPLQFSHRIFEPSKIEQKLLNEQNLENEFQIIYAKCGSQKL</sequence>
<dbReference type="Gene3D" id="1.10.510.10">
    <property type="entry name" value="Transferase(Phosphotransferase) domain 1"/>
    <property type="match status" value="1"/>
</dbReference>
<dbReference type="InterPro" id="IPR011009">
    <property type="entry name" value="Kinase-like_dom_sf"/>
</dbReference>
<dbReference type="AlphaFoldDB" id="A0DI84"/>
<dbReference type="KEGG" id="ptm:GSPATT00017122001"/>
<dbReference type="OMA" id="HNIIEHI"/>
<dbReference type="RefSeq" id="XP_001450148.1">
    <property type="nucleotide sequence ID" value="XM_001450111.1"/>
</dbReference>
<keyword evidence="1" id="KW-0808">Transferase</keyword>
<dbReference type="PROSITE" id="PS50011">
    <property type="entry name" value="PROTEIN_KINASE_DOM"/>
    <property type="match status" value="1"/>
</dbReference>
<evidence type="ECO:0000256" key="3">
    <source>
        <dbReference type="ARBA" id="ARBA00022777"/>
    </source>
</evidence>
<dbReference type="InterPro" id="IPR008271">
    <property type="entry name" value="Ser/Thr_kinase_AS"/>
</dbReference>
<feature type="binding site" evidence="5">
    <location>
        <position position="46"/>
    </location>
    <ligand>
        <name>ATP</name>
        <dbReference type="ChEBI" id="CHEBI:30616"/>
    </ligand>
</feature>
<dbReference type="InterPro" id="IPR017441">
    <property type="entry name" value="Protein_kinase_ATP_BS"/>
</dbReference>
<evidence type="ECO:0000256" key="5">
    <source>
        <dbReference type="PROSITE-ProRule" id="PRU10141"/>
    </source>
</evidence>
<dbReference type="InParanoid" id="A0DI84"/>
<dbReference type="GO" id="GO:0004674">
    <property type="term" value="F:protein serine/threonine kinase activity"/>
    <property type="evidence" value="ECO:0000318"/>
    <property type="project" value="GO_Central"/>
</dbReference>
<evidence type="ECO:0000256" key="2">
    <source>
        <dbReference type="ARBA" id="ARBA00022741"/>
    </source>
</evidence>
<dbReference type="EMBL" id="CT868441">
    <property type="protein sequence ID" value="CAK82751.1"/>
    <property type="molecule type" value="Genomic_DNA"/>
</dbReference>
<dbReference type="PANTHER" id="PTHR24348:SF22">
    <property type="entry name" value="NON-SPECIFIC SERINE_THREONINE PROTEIN KINASE"/>
    <property type="match status" value="1"/>
</dbReference>
<dbReference type="HOGENOM" id="CLU_511416_0_0_1"/>
<dbReference type="OrthoDB" id="1405469at2759"/>
<dbReference type="GO" id="GO:0000045">
    <property type="term" value="P:autophagosome assembly"/>
    <property type="evidence" value="ECO:0000318"/>
    <property type="project" value="GO_Central"/>
</dbReference>
<dbReference type="GO" id="GO:0016020">
    <property type="term" value="C:membrane"/>
    <property type="evidence" value="ECO:0000318"/>
    <property type="project" value="GO_Central"/>
</dbReference>
<dbReference type="GO" id="GO:0000407">
    <property type="term" value="C:phagophore assembly site"/>
    <property type="evidence" value="ECO:0000318"/>
    <property type="project" value="GO_Central"/>
</dbReference>
<dbReference type="eggNOG" id="KOG0583">
    <property type="taxonomic scope" value="Eukaryota"/>
</dbReference>